<dbReference type="EMBL" id="MLAK01000638">
    <property type="protein sequence ID" value="OHT09473.1"/>
    <property type="molecule type" value="Genomic_DNA"/>
</dbReference>
<accession>A0A1J4KDG3</accession>
<dbReference type="GeneID" id="94826673"/>
<dbReference type="VEuPathDB" id="TrichDB:TRFO_04555"/>
<dbReference type="AlphaFoldDB" id="A0A1J4KDG3"/>
<evidence type="ECO:0000313" key="2">
    <source>
        <dbReference type="Proteomes" id="UP000179807"/>
    </source>
</evidence>
<evidence type="ECO:0008006" key="3">
    <source>
        <dbReference type="Google" id="ProtNLM"/>
    </source>
</evidence>
<gene>
    <name evidence="1" type="ORF">TRFO_04555</name>
</gene>
<protein>
    <recommendedName>
        <fullName evidence="3">Guanylate-binding protein N-terminal domain-containing protein</fullName>
    </recommendedName>
</protein>
<dbReference type="Proteomes" id="UP000179807">
    <property type="component" value="Unassembled WGS sequence"/>
</dbReference>
<reference evidence="1" key="1">
    <citation type="submission" date="2016-10" db="EMBL/GenBank/DDBJ databases">
        <authorList>
            <person name="Benchimol M."/>
            <person name="Almeida L.G."/>
            <person name="Vasconcelos A.T."/>
            <person name="Perreira-Neves A."/>
            <person name="Rosa I.A."/>
            <person name="Tasca T."/>
            <person name="Bogo M.R."/>
            <person name="de Souza W."/>
        </authorList>
    </citation>
    <scope>NUCLEOTIDE SEQUENCE [LARGE SCALE GENOMIC DNA]</scope>
    <source>
        <strain evidence="1">K</strain>
    </source>
</reference>
<comment type="caution">
    <text evidence="1">The sequence shown here is derived from an EMBL/GenBank/DDBJ whole genome shotgun (WGS) entry which is preliminary data.</text>
</comment>
<proteinExistence type="predicted"/>
<keyword evidence="2" id="KW-1185">Reference proteome</keyword>
<sequence length="639" mass="72895">MSQSKPLFNDDLTLTSDFQNLLEKSKNPIIITFFGIYRAGKSTRANQLITGIIDSSKPFETDDGSDSITQGCHFCGPLKMNQLLPNHNDSVSLNKDADIFIVDCEGLHDIKGNQSGNIRKMTIILLQISTIITYVSKDIINYINVNEIRDFFGISKIIPGGGIQYETGFTIMVRDVGIKGAKGLSEDEVNIKRREQDQTVKGTMINILKDNHIVYNDRNFQVLYQPNFPPENLYFQSMKDYMNFVGSIINMRDEIPGKLLVKVADNVRPIINRLTNLNNPNINSTDLYNQVIENIIEQAMVDVTHEINKIPSYIQNQLNNNHTHFNVSSYTSTKCSQLKNLFTQNCTSQLKKIESFDCYQRKLNSIDSTVKNTISSNHTRFYQDYVIPKESQIIKNKQMQEITRVVNNSSSSDLRSIDSNVDNWIKKFVDPAVKSLESTVIKQCSNAKYSSKLEQCINSIRTDLTNHARQKFRDRCNECPPYPSTVSEARRSGQTGSYVTLWNGKSSSHTWRVDSSDNVYIKVTAQKYRDVYGYTSEGICYSTRDYCIDLGTVITSFNYRTMELRVHGGSLDSSQTRYKHGLGRGHYTAKIERIEITINDDLYFQDGKKNATISGEQPSYKVYPVYCSRDGDVTFRLRF</sequence>
<dbReference type="InterPro" id="IPR027417">
    <property type="entry name" value="P-loop_NTPase"/>
</dbReference>
<evidence type="ECO:0000313" key="1">
    <source>
        <dbReference type="EMBL" id="OHT09473.1"/>
    </source>
</evidence>
<dbReference type="Gene3D" id="3.40.50.300">
    <property type="entry name" value="P-loop containing nucleotide triphosphate hydrolases"/>
    <property type="match status" value="1"/>
</dbReference>
<organism evidence="1 2">
    <name type="scientific">Tritrichomonas foetus</name>
    <dbReference type="NCBI Taxonomy" id="1144522"/>
    <lineage>
        <taxon>Eukaryota</taxon>
        <taxon>Metamonada</taxon>
        <taxon>Parabasalia</taxon>
        <taxon>Tritrichomonadida</taxon>
        <taxon>Tritrichomonadidae</taxon>
        <taxon>Tritrichomonas</taxon>
    </lineage>
</organism>
<dbReference type="RefSeq" id="XP_068362609.1">
    <property type="nucleotide sequence ID" value="XM_068491969.1"/>
</dbReference>
<dbReference type="SUPFAM" id="SSF52540">
    <property type="entry name" value="P-loop containing nucleoside triphosphate hydrolases"/>
    <property type="match status" value="1"/>
</dbReference>
<name>A0A1J4KDG3_9EUKA</name>